<evidence type="ECO:0000256" key="3">
    <source>
        <dbReference type="ARBA" id="ARBA00022741"/>
    </source>
</evidence>
<dbReference type="InterPro" id="IPR044574">
    <property type="entry name" value="ARIP4-like"/>
</dbReference>
<accession>K1PIE8</accession>
<dbReference type="Pfam" id="PF00176">
    <property type="entry name" value="SNF2-rel_dom"/>
    <property type="match status" value="1"/>
</dbReference>
<feature type="domain" description="SNF2 N-terminal" evidence="9">
    <location>
        <begin position="80"/>
        <end position="157"/>
    </location>
</feature>
<reference evidence="10" key="1">
    <citation type="journal article" date="2012" name="Nature">
        <title>The oyster genome reveals stress adaptation and complexity of shell formation.</title>
        <authorList>
            <person name="Zhang G."/>
            <person name="Fang X."/>
            <person name="Guo X."/>
            <person name="Li L."/>
            <person name="Luo R."/>
            <person name="Xu F."/>
            <person name="Yang P."/>
            <person name="Zhang L."/>
            <person name="Wang X."/>
            <person name="Qi H."/>
            <person name="Xiong Z."/>
            <person name="Que H."/>
            <person name="Xie Y."/>
            <person name="Holland P.W."/>
            <person name="Paps J."/>
            <person name="Zhu Y."/>
            <person name="Wu F."/>
            <person name="Chen Y."/>
            <person name="Wang J."/>
            <person name="Peng C."/>
            <person name="Meng J."/>
            <person name="Yang L."/>
            <person name="Liu J."/>
            <person name="Wen B."/>
            <person name="Zhang N."/>
            <person name="Huang Z."/>
            <person name="Zhu Q."/>
            <person name="Feng Y."/>
            <person name="Mount A."/>
            <person name="Hedgecock D."/>
            <person name="Xu Z."/>
            <person name="Liu Y."/>
            <person name="Domazet-Loso T."/>
            <person name="Du Y."/>
            <person name="Sun X."/>
            <person name="Zhang S."/>
            <person name="Liu B."/>
            <person name="Cheng P."/>
            <person name="Jiang X."/>
            <person name="Li J."/>
            <person name="Fan D."/>
            <person name="Wang W."/>
            <person name="Fu W."/>
            <person name="Wang T."/>
            <person name="Wang B."/>
            <person name="Zhang J."/>
            <person name="Peng Z."/>
            <person name="Li Y."/>
            <person name="Li N."/>
            <person name="Wang J."/>
            <person name="Chen M."/>
            <person name="He Y."/>
            <person name="Tan F."/>
            <person name="Song X."/>
            <person name="Zheng Q."/>
            <person name="Huang R."/>
            <person name="Yang H."/>
            <person name="Du X."/>
            <person name="Chen L."/>
            <person name="Yang M."/>
            <person name="Gaffney P.M."/>
            <person name="Wang S."/>
            <person name="Luo L."/>
            <person name="She Z."/>
            <person name="Ming Y."/>
            <person name="Huang W."/>
            <person name="Zhang S."/>
            <person name="Huang B."/>
            <person name="Zhang Y."/>
            <person name="Qu T."/>
            <person name="Ni P."/>
            <person name="Miao G."/>
            <person name="Wang J."/>
            <person name="Wang Q."/>
            <person name="Steinberg C.E."/>
            <person name="Wang H."/>
            <person name="Li N."/>
            <person name="Qian L."/>
            <person name="Zhang G."/>
            <person name="Li Y."/>
            <person name="Yang H."/>
            <person name="Liu X."/>
            <person name="Wang J."/>
            <person name="Yin Y."/>
            <person name="Wang J."/>
        </authorList>
    </citation>
    <scope>NUCLEOTIDE SEQUENCE [LARGE SCALE GENOMIC DNA]</scope>
    <source>
        <strain evidence="10">05x7-T-G4-1.051#20</strain>
    </source>
</reference>
<dbReference type="PANTHER" id="PTHR45797">
    <property type="entry name" value="RAD54-LIKE"/>
    <property type="match status" value="1"/>
</dbReference>
<dbReference type="AlphaFoldDB" id="K1PIE8"/>
<dbReference type="Gene3D" id="3.40.50.10810">
    <property type="entry name" value="Tandem AAA-ATPase domain"/>
    <property type="match status" value="1"/>
</dbReference>
<keyword evidence="3" id="KW-0547">Nucleotide-binding</keyword>
<dbReference type="InterPro" id="IPR027417">
    <property type="entry name" value="P-loop_NTPase"/>
</dbReference>
<evidence type="ECO:0000256" key="8">
    <source>
        <dbReference type="SAM" id="MobiDB-lite"/>
    </source>
</evidence>
<evidence type="ECO:0000256" key="2">
    <source>
        <dbReference type="ARBA" id="ARBA00007025"/>
    </source>
</evidence>
<evidence type="ECO:0000313" key="10">
    <source>
        <dbReference type="EMBL" id="EKC23762.1"/>
    </source>
</evidence>
<dbReference type="GO" id="GO:0005634">
    <property type="term" value="C:nucleus"/>
    <property type="evidence" value="ECO:0007669"/>
    <property type="project" value="UniProtKB-SubCell"/>
</dbReference>
<evidence type="ECO:0000256" key="1">
    <source>
        <dbReference type="ARBA" id="ARBA00004123"/>
    </source>
</evidence>
<protein>
    <submittedName>
        <fullName evidence="10">Helicase ARIP4</fullName>
    </submittedName>
</protein>
<evidence type="ECO:0000256" key="6">
    <source>
        <dbReference type="ARBA" id="ARBA00023125"/>
    </source>
</evidence>
<dbReference type="GO" id="GO:0016887">
    <property type="term" value="F:ATP hydrolysis activity"/>
    <property type="evidence" value="ECO:0007669"/>
    <property type="project" value="InterPro"/>
</dbReference>
<dbReference type="GO" id="GO:0003677">
    <property type="term" value="F:DNA binding"/>
    <property type="evidence" value="ECO:0007669"/>
    <property type="project" value="UniProtKB-KW"/>
</dbReference>
<keyword evidence="4 10" id="KW-0378">Hydrolase</keyword>
<dbReference type="SUPFAM" id="SSF52540">
    <property type="entry name" value="P-loop containing nucleoside triphosphate hydrolases"/>
    <property type="match status" value="1"/>
</dbReference>
<keyword evidence="7" id="KW-0539">Nucleus</keyword>
<dbReference type="GO" id="GO:0004386">
    <property type="term" value="F:helicase activity"/>
    <property type="evidence" value="ECO:0007669"/>
    <property type="project" value="UniProtKB-KW"/>
</dbReference>
<gene>
    <name evidence="10" type="ORF">CGI_10021921</name>
</gene>
<proteinExistence type="inferred from homology"/>
<dbReference type="EMBL" id="JH816470">
    <property type="protein sequence ID" value="EKC23762.1"/>
    <property type="molecule type" value="Genomic_DNA"/>
</dbReference>
<feature type="region of interest" description="Disordered" evidence="8">
    <location>
        <begin position="1"/>
        <end position="28"/>
    </location>
</feature>
<comment type="similarity">
    <text evidence="2">Belongs to the SNF2/RAD54 helicase family.</text>
</comment>
<evidence type="ECO:0000259" key="9">
    <source>
        <dbReference type="Pfam" id="PF00176"/>
    </source>
</evidence>
<dbReference type="InParanoid" id="K1PIE8"/>
<organism evidence="10">
    <name type="scientific">Magallana gigas</name>
    <name type="common">Pacific oyster</name>
    <name type="synonym">Crassostrea gigas</name>
    <dbReference type="NCBI Taxonomy" id="29159"/>
    <lineage>
        <taxon>Eukaryota</taxon>
        <taxon>Metazoa</taxon>
        <taxon>Spiralia</taxon>
        <taxon>Lophotrochozoa</taxon>
        <taxon>Mollusca</taxon>
        <taxon>Bivalvia</taxon>
        <taxon>Autobranchia</taxon>
        <taxon>Pteriomorphia</taxon>
        <taxon>Ostreida</taxon>
        <taxon>Ostreoidea</taxon>
        <taxon>Ostreidae</taxon>
        <taxon>Magallana</taxon>
    </lineage>
</organism>
<dbReference type="InterPro" id="IPR000330">
    <property type="entry name" value="SNF2_N"/>
</dbReference>
<keyword evidence="4 10" id="KW-0347">Helicase</keyword>
<keyword evidence="5" id="KW-0067">ATP-binding</keyword>
<feature type="compositionally biased region" description="Basic and acidic residues" evidence="8">
    <location>
        <begin position="8"/>
        <end position="17"/>
    </location>
</feature>
<sequence>MYRLLSSRKGDMADVKVKKPKKPPASPVVIDVDEEDKNKELFVGVHEALNSPGPDLIMSDDISRTARLESPSPSRTSKQGQRRVVLTGYPLQNNLMEYWCMVDFVRPNYLGTKTEFSNMFERPITNGQCQDSMPSDVKLMRYRAHVLHSLLEGFVQRLKCSQQSARVFGNENNVNKSYAECVSA</sequence>
<keyword evidence="6" id="KW-0238">DNA-binding</keyword>
<dbReference type="GO" id="GO:0005524">
    <property type="term" value="F:ATP binding"/>
    <property type="evidence" value="ECO:0007669"/>
    <property type="project" value="UniProtKB-KW"/>
</dbReference>
<evidence type="ECO:0000256" key="4">
    <source>
        <dbReference type="ARBA" id="ARBA00022806"/>
    </source>
</evidence>
<dbReference type="InterPro" id="IPR038718">
    <property type="entry name" value="SNF2-like_sf"/>
</dbReference>
<evidence type="ECO:0000256" key="5">
    <source>
        <dbReference type="ARBA" id="ARBA00022840"/>
    </source>
</evidence>
<dbReference type="PANTHER" id="PTHR45797:SF1">
    <property type="entry name" value="HELICASE ARIP4"/>
    <property type="match status" value="1"/>
</dbReference>
<evidence type="ECO:0000256" key="7">
    <source>
        <dbReference type="ARBA" id="ARBA00023242"/>
    </source>
</evidence>
<dbReference type="HOGENOM" id="CLU_1469600_0_0_1"/>
<comment type="subcellular location">
    <subcellularLocation>
        <location evidence="1">Nucleus</location>
    </subcellularLocation>
</comment>
<name>K1PIE8_MAGGI</name>